<name>A0A6N7XUM7_9FIRM</name>
<proteinExistence type="inferred from homology"/>
<dbReference type="SUPFAM" id="SSF158221">
    <property type="entry name" value="YnzC-like"/>
    <property type="match status" value="1"/>
</dbReference>
<dbReference type="AlphaFoldDB" id="A0A6N7XUM7"/>
<dbReference type="InterPro" id="IPR009242">
    <property type="entry name" value="DUF896"/>
</dbReference>
<dbReference type="EMBL" id="VUNQ01000011">
    <property type="protein sequence ID" value="MSU01133.1"/>
    <property type="molecule type" value="Genomic_DNA"/>
</dbReference>
<feature type="compositionally biased region" description="Basic and acidic residues" evidence="3">
    <location>
        <begin position="61"/>
        <end position="75"/>
    </location>
</feature>
<organism evidence="4 5">
    <name type="scientific">Tissierella pigra</name>
    <dbReference type="NCBI Taxonomy" id="2607614"/>
    <lineage>
        <taxon>Bacteria</taxon>
        <taxon>Bacillati</taxon>
        <taxon>Bacillota</taxon>
        <taxon>Tissierellia</taxon>
        <taxon>Tissierellales</taxon>
        <taxon>Tissierellaceae</taxon>
        <taxon>Tissierella</taxon>
    </lineage>
</organism>
<dbReference type="Gene3D" id="1.10.287.540">
    <property type="entry name" value="Helix hairpin bin"/>
    <property type="match status" value="1"/>
</dbReference>
<evidence type="ECO:0000313" key="4">
    <source>
        <dbReference type="EMBL" id="MSU01133.1"/>
    </source>
</evidence>
<keyword evidence="1 2" id="KW-0963">Cytoplasm</keyword>
<evidence type="ECO:0000256" key="1">
    <source>
        <dbReference type="ARBA" id="ARBA00022490"/>
    </source>
</evidence>
<dbReference type="GO" id="GO:0005737">
    <property type="term" value="C:cytoplasm"/>
    <property type="evidence" value="ECO:0007669"/>
    <property type="project" value="UniProtKB-SubCell"/>
</dbReference>
<dbReference type="PANTHER" id="PTHR37300">
    <property type="entry name" value="UPF0291 PROTEIN CBO2609/CLC_2481"/>
    <property type="match status" value="1"/>
</dbReference>
<dbReference type="RefSeq" id="WP_154439551.1">
    <property type="nucleotide sequence ID" value="NZ_JAHLPJ010000001.1"/>
</dbReference>
<comment type="caution">
    <text evidence="4">The sequence shown here is derived from an EMBL/GenBank/DDBJ whole genome shotgun (WGS) entry which is preliminary data.</text>
</comment>
<dbReference type="Pfam" id="PF05979">
    <property type="entry name" value="DUF896"/>
    <property type="match status" value="1"/>
</dbReference>
<accession>A0A6N7XUM7</accession>
<comment type="similarity">
    <text evidence="2">Belongs to the UPF0291 family.</text>
</comment>
<evidence type="ECO:0000256" key="3">
    <source>
        <dbReference type="SAM" id="MobiDB-lite"/>
    </source>
</evidence>
<gene>
    <name evidence="4" type="ORF">FYJ83_06580</name>
</gene>
<feature type="region of interest" description="Disordered" evidence="3">
    <location>
        <begin position="55"/>
        <end position="75"/>
    </location>
</feature>
<evidence type="ECO:0000256" key="2">
    <source>
        <dbReference type="HAMAP-Rule" id="MF_01103"/>
    </source>
</evidence>
<comment type="subcellular location">
    <subcellularLocation>
        <location evidence="2">Cytoplasm</location>
    </subcellularLocation>
</comment>
<keyword evidence="5" id="KW-1185">Reference proteome</keyword>
<sequence>MEELIKRINELSHKSKTIGLTDEEKEEQQKLRQEYLKIFRGNMKRTLMEVKVVDEEGNDVTPEKLKEEQRKKHMN</sequence>
<dbReference type="HAMAP" id="MF_01103">
    <property type="entry name" value="UPF0291"/>
    <property type="match status" value="1"/>
</dbReference>
<dbReference type="Proteomes" id="UP000469523">
    <property type="component" value="Unassembled WGS sequence"/>
</dbReference>
<protein>
    <recommendedName>
        <fullName evidence="2">UPF0291 protein FYJ83_06580</fullName>
    </recommendedName>
</protein>
<dbReference type="PANTHER" id="PTHR37300:SF1">
    <property type="entry name" value="UPF0291 PROTEIN YNZC"/>
    <property type="match status" value="1"/>
</dbReference>
<evidence type="ECO:0000313" key="5">
    <source>
        <dbReference type="Proteomes" id="UP000469523"/>
    </source>
</evidence>
<reference evidence="4 5" key="1">
    <citation type="submission" date="2019-09" db="EMBL/GenBank/DDBJ databases">
        <title>In-depth cultivation of the pig gut microbiome towards novel bacterial diversity and tailored functional studies.</title>
        <authorList>
            <person name="Wylensek D."/>
            <person name="Hitch T.C.A."/>
            <person name="Clavel T."/>
        </authorList>
    </citation>
    <scope>NUCLEOTIDE SEQUENCE [LARGE SCALE GENOMIC DNA]</scope>
    <source>
        <strain evidence="4 5">WCA3-693-APC-4?</strain>
    </source>
</reference>